<feature type="region of interest" description="Disordered" evidence="1">
    <location>
        <begin position="114"/>
        <end position="154"/>
    </location>
</feature>
<organism evidence="2 3">
    <name type="scientific">Ephemerocybe angulata</name>
    <dbReference type="NCBI Taxonomy" id="980116"/>
    <lineage>
        <taxon>Eukaryota</taxon>
        <taxon>Fungi</taxon>
        <taxon>Dikarya</taxon>
        <taxon>Basidiomycota</taxon>
        <taxon>Agaricomycotina</taxon>
        <taxon>Agaricomycetes</taxon>
        <taxon>Agaricomycetidae</taxon>
        <taxon>Agaricales</taxon>
        <taxon>Agaricineae</taxon>
        <taxon>Psathyrellaceae</taxon>
        <taxon>Ephemerocybe</taxon>
    </lineage>
</organism>
<evidence type="ECO:0000313" key="3">
    <source>
        <dbReference type="Proteomes" id="UP000521943"/>
    </source>
</evidence>
<feature type="region of interest" description="Disordered" evidence="1">
    <location>
        <begin position="365"/>
        <end position="412"/>
    </location>
</feature>
<proteinExistence type="predicted"/>
<dbReference type="Proteomes" id="UP000521943">
    <property type="component" value="Unassembled WGS sequence"/>
</dbReference>
<dbReference type="AlphaFoldDB" id="A0A8H6I7V5"/>
<evidence type="ECO:0000313" key="2">
    <source>
        <dbReference type="EMBL" id="KAF6760545.1"/>
    </source>
</evidence>
<accession>A0A8H6I7V5</accession>
<sequence length="596" mass="64914">MLKRLAVHAVRSFNREVKAGEREGLSVDEVVERTEDGLADILEKGLKEAGGENAGSVKDLGGERKKGATAKGKGRDPRRPMRRSMRRGLCGMAKAHIGQRRRDLKVGWLSLSSPSQLQPSTIGHHTRPKSRAGRADVERTGGKARDGCGMQPKHHECESSRATYERLSYTAMRMLGERRNGKAAGEAGGSADGWMGLKSADTLSPAHRRAIVHEPLQSNMRYGPQLALCTKTRGTVTAQEHANPSCASRHVELEWPCVLNANSRGLVNQHLCLWRRASVPARGSELHCDGPGILLADGWRTATGAGRWEGLEGSQYFQTVDWTSEKKVSLYSRKEVIVYALMRSVEMKSAASLEAGNGKECKIELTTSKSQSVDDDGEGPASSSRARPPSAIAPSAWPPSMPTRAHEISGVSSQPYGREMHLRALRAFLLSAVHLIDEIFAVRPGARLLRDVLTLQRSILHLSRTLKATWLKPYSLKIHSANTPPLQHASRSPAKTFVKLSPTDSGRPFGMSDGAKRRVSGQGSASFTRLFAMDGDEEEGIVMYRDWRREGCEGLGGVGMVVVCGVRCGAWMVQGGGIMAQTRFQAPGAILDCLQF</sequence>
<gene>
    <name evidence="2" type="ORF">DFP72DRAFT_843445</name>
</gene>
<reference evidence="2 3" key="1">
    <citation type="submission" date="2020-07" db="EMBL/GenBank/DDBJ databases">
        <title>Comparative genomics of pyrophilous fungi reveals a link between fire events and developmental genes.</title>
        <authorList>
            <consortium name="DOE Joint Genome Institute"/>
            <person name="Steindorff A.S."/>
            <person name="Carver A."/>
            <person name="Calhoun S."/>
            <person name="Stillman K."/>
            <person name="Liu H."/>
            <person name="Lipzen A."/>
            <person name="Pangilinan J."/>
            <person name="Labutti K."/>
            <person name="Bruns T.D."/>
            <person name="Grigoriev I.V."/>
        </authorList>
    </citation>
    <scope>NUCLEOTIDE SEQUENCE [LARGE SCALE GENOMIC DNA]</scope>
    <source>
        <strain evidence="2 3">CBS 144469</strain>
    </source>
</reference>
<feature type="compositionally biased region" description="Low complexity" evidence="1">
    <location>
        <begin position="380"/>
        <end position="395"/>
    </location>
</feature>
<feature type="compositionally biased region" description="Basic and acidic residues" evidence="1">
    <location>
        <begin position="133"/>
        <end position="146"/>
    </location>
</feature>
<comment type="caution">
    <text evidence="2">The sequence shown here is derived from an EMBL/GenBank/DDBJ whole genome shotgun (WGS) entry which is preliminary data.</text>
</comment>
<dbReference type="EMBL" id="JACGCI010000012">
    <property type="protein sequence ID" value="KAF6760545.1"/>
    <property type="molecule type" value="Genomic_DNA"/>
</dbReference>
<protein>
    <submittedName>
        <fullName evidence="2">Uncharacterized protein</fullName>
    </submittedName>
</protein>
<keyword evidence="3" id="KW-1185">Reference proteome</keyword>
<evidence type="ECO:0000256" key="1">
    <source>
        <dbReference type="SAM" id="MobiDB-lite"/>
    </source>
</evidence>
<feature type="region of interest" description="Disordered" evidence="1">
    <location>
        <begin position="50"/>
        <end position="84"/>
    </location>
</feature>
<dbReference type="OrthoDB" id="267048at2759"/>
<name>A0A8H6I7V5_9AGAR</name>